<evidence type="ECO:0000313" key="4">
    <source>
        <dbReference type="EMBL" id="PPV04322.1"/>
    </source>
</evidence>
<dbReference type="InterPro" id="IPR036736">
    <property type="entry name" value="ACP-like_sf"/>
</dbReference>
<name>A0ABX5BJE8_9XANT</name>
<dbReference type="InterPro" id="IPR009081">
    <property type="entry name" value="PP-bd_ACP"/>
</dbReference>
<gene>
    <name evidence="4" type="ORF">XbrCFBP1976_21325</name>
</gene>
<dbReference type="Proteomes" id="UP000239710">
    <property type="component" value="Unassembled WGS sequence"/>
</dbReference>
<comment type="caution">
    <text evidence="4">The sequence shown here is derived from an EMBL/GenBank/DDBJ whole genome shotgun (WGS) entry which is preliminary data.</text>
</comment>
<keyword evidence="2" id="KW-0597">Phosphoprotein</keyword>
<dbReference type="PROSITE" id="PS50075">
    <property type="entry name" value="CARRIER"/>
    <property type="match status" value="1"/>
</dbReference>
<sequence length="58" mass="6513">ERVGRHDNFFQLGGHSLLAVMLVERIRQEGIEADVRTLFDQPTLSGYAAAIEQMEIAL</sequence>
<protein>
    <submittedName>
        <fullName evidence="4">Phosphopantetheine attachment site family protein</fullName>
    </submittedName>
</protein>
<dbReference type="InterPro" id="IPR006162">
    <property type="entry name" value="Ppantetheine_attach_site"/>
</dbReference>
<feature type="domain" description="Carrier" evidence="3">
    <location>
        <begin position="1"/>
        <end position="55"/>
    </location>
</feature>
<dbReference type="SUPFAM" id="SSF47336">
    <property type="entry name" value="ACP-like"/>
    <property type="match status" value="1"/>
</dbReference>
<evidence type="ECO:0000256" key="1">
    <source>
        <dbReference type="ARBA" id="ARBA00022450"/>
    </source>
</evidence>
<keyword evidence="1" id="KW-0596">Phosphopantetheine</keyword>
<proteinExistence type="predicted"/>
<feature type="non-terminal residue" evidence="4">
    <location>
        <position position="1"/>
    </location>
</feature>
<reference evidence="4 5" key="1">
    <citation type="submission" date="2016-08" db="EMBL/GenBank/DDBJ databases">
        <title>Evolution of the type three secretion system and type three effector repertoires in Xanthomonas.</title>
        <authorList>
            <person name="Merda D."/>
            <person name="Briand M."/>
            <person name="Bosis E."/>
            <person name="Rousseau C."/>
            <person name="Portier P."/>
            <person name="Jacques M.-A."/>
            <person name="Fischer-Le Saux M."/>
        </authorList>
    </citation>
    <scope>NUCLEOTIDE SEQUENCE [LARGE SCALE GENOMIC DNA]</scope>
    <source>
        <strain evidence="4 5">CFBP1976</strain>
    </source>
</reference>
<dbReference type="Gene3D" id="1.10.1200.10">
    <property type="entry name" value="ACP-like"/>
    <property type="match status" value="1"/>
</dbReference>
<dbReference type="PANTHER" id="PTHR45527:SF1">
    <property type="entry name" value="FATTY ACID SYNTHASE"/>
    <property type="match status" value="1"/>
</dbReference>
<organism evidence="4 5">
    <name type="scientific">Xanthomonas bromi</name>
    <dbReference type="NCBI Taxonomy" id="56449"/>
    <lineage>
        <taxon>Bacteria</taxon>
        <taxon>Pseudomonadati</taxon>
        <taxon>Pseudomonadota</taxon>
        <taxon>Gammaproteobacteria</taxon>
        <taxon>Lysobacterales</taxon>
        <taxon>Lysobacteraceae</taxon>
        <taxon>Xanthomonas</taxon>
    </lineage>
</organism>
<accession>A0ABX5BJE8</accession>
<evidence type="ECO:0000259" key="3">
    <source>
        <dbReference type="PROSITE" id="PS50075"/>
    </source>
</evidence>
<dbReference type="PANTHER" id="PTHR45527">
    <property type="entry name" value="NONRIBOSOMAL PEPTIDE SYNTHETASE"/>
    <property type="match status" value="1"/>
</dbReference>
<keyword evidence="5" id="KW-1185">Reference proteome</keyword>
<dbReference type="Pfam" id="PF00550">
    <property type="entry name" value="PP-binding"/>
    <property type="match status" value="1"/>
</dbReference>
<dbReference type="PROSITE" id="PS00012">
    <property type="entry name" value="PHOSPHOPANTETHEINE"/>
    <property type="match status" value="1"/>
</dbReference>
<evidence type="ECO:0000313" key="5">
    <source>
        <dbReference type="Proteomes" id="UP000239710"/>
    </source>
</evidence>
<dbReference type="EMBL" id="MDCE01000084">
    <property type="protein sequence ID" value="PPV04322.1"/>
    <property type="molecule type" value="Genomic_DNA"/>
</dbReference>
<evidence type="ECO:0000256" key="2">
    <source>
        <dbReference type="ARBA" id="ARBA00022553"/>
    </source>
</evidence>